<feature type="compositionally biased region" description="Low complexity" evidence="1">
    <location>
        <begin position="17"/>
        <end position="28"/>
    </location>
</feature>
<accession>A0A9N9HKR9</accession>
<reference evidence="3" key="1">
    <citation type="submission" date="2021-06" db="EMBL/GenBank/DDBJ databases">
        <authorList>
            <person name="Kallberg Y."/>
            <person name="Tangrot J."/>
            <person name="Rosling A."/>
        </authorList>
    </citation>
    <scope>NUCLEOTIDE SEQUENCE</scope>
    <source>
        <strain evidence="3">FL130A</strain>
    </source>
</reference>
<dbReference type="InterPro" id="IPR027417">
    <property type="entry name" value="P-loop_NTPase"/>
</dbReference>
<keyword evidence="2" id="KW-1133">Transmembrane helix</keyword>
<dbReference type="AlphaFoldDB" id="A0A9N9HKR9"/>
<gene>
    <name evidence="3" type="ORF">ALEPTO_LOCUS10995</name>
</gene>
<feature type="transmembrane region" description="Helical" evidence="2">
    <location>
        <begin position="357"/>
        <end position="378"/>
    </location>
</feature>
<keyword evidence="2" id="KW-0472">Membrane</keyword>
<evidence type="ECO:0000313" key="3">
    <source>
        <dbReference type="EMBL" id="CAG8685346.1"/>
    </source>
</evidence>
<comment type="caution">
    <text evidence="3">The sequence shown here is derived from an EMBL/GenBank/DDBJ whole genome shotgun (WGS) entry which is preliminary data.</text>
</comment>
<feature type="compositionally biased region" description="Polar residues" evidence="1">
    <location>
        <begin position="46"/>
        <end position="61"/>
    </location>
</feature>
<keyword evidence="4" id="KW-1185">Reference proteome</keyword>
<keyword evidence="2" id="KW-0812">Transmembrane</keyword>
<protein>
    <submittedName>
        <fullName evidence="3">1394_t:CDS:1</fullName>
    </submittedName>
</protein>
<feature type="non-terminal residue" evidence="3">
    <location>
        <position position="1"/>
    </location>
</feature>
<evidence type="ECO:0000256" key="1">
    <source>
        <dbReference type="SAM" id="MobiDB-lite"/>
    </source>
</evidence>
<sequence length="609" mass="70312">STRLYLPIAAIMAEDQSSPSSPVDEPVVNGLEGSYEFIDTRDNPEPVQTNGDGFEAESSSETSEDNQRFPDEEDNFSSGERVSELRAVERQPFTYPTNFRILYVGSLPNEQLKQLLFMKFVGGLSDIFWEEANNDLQSYEIKQERKSILYPVSNIEDPQYYPDSGVAIIEADFTNRPFGDAFDYLLNQYQKKDNNDEDLVDLCVFFIPTDVPQLTREVIPFMKKLQGKVTIFPIIASAKDLNGSGTYFKNECEDKRKSIARCFEENNIDIFIWKDDGLIQERHVVKGEQIPRWVETYNTKKVLAVEEFTEIDSDLLFEDLKLLRERSLEMRKDRQHDEMVKKRVQTFEWFVEILRTFTIVLTILYTLYLVVFGVWSYAEWSVMSSDLRESLQVVSSATFGNNMPNLLSGGNNINYEDTSGRFEVYQLSRSRFVIDTSSRRDNEASFEVTVKHNPQLLRRYESVELRNGKYEFDIDVSGAKGDVIVEVWEKYDKTARIVKWSPDKVTKLVSEAAVPKEDENGIIKGATNYVMLAAHNIKHWTTPSIQKVKSWVAKVQQNIEDNAISFALASQNWVKDIKEKLEEKWVPVWDAFRKWGIYLKEQLGALVAN</sequence>
<evidence type="ECO:0000256" key="2">
    <source>
        <dbReference type="SAM" id="Phobius"/>
    </source>
</evidence>
<dbReference type="Gene3D" id="3.40.50.300">
    <property type="entry name" value="P-loop containing nucleotide triphosphate hydrolases"/>
    <property type="match status" value="1"/>
</dbReference>
<evidence type="ECO:0000313" key="4">
    <source>
        <dbReference type="Proteomes" id="UP000789508"/>
    </source>
</evidence>
<dbReference type="Proteomes" id="UP000789508">
    <property type="component" value="Unassembled WGS sequence"/>
</dbReference>
<dbReference type="OrthoDB" id="2330053at2759"/>
<name>A0A9N9HKR9_9GLOM</name>
<dbReference type="EMBL" id="CAJVPS010015030">
    <property type="protein sequence ID" value="CAG8685346.1"/>
    <property type="molecule type" value="Genomic_DNA"/>
</dbReference>
<proteinExistence type="predicted"/>
<organism evidence="3 4">
    <name type="scientific">Ambispora leptoticha</name>
    <dbReference type="NCBI Taxonomy" id="144679"/>
    <lineage>
        <taxon>Eukaryota</taxon>
        <taxon>Fungi</taxon>
        <taxon>Fungi incertae sedis</taxon>
        <taxon>Mucoromycota</taxon>
        <taxon>Glomeromycotina</taxon>
        <taxon>Glomeromycetes</taxon>
        <taxon>Archaeosporales</taxon>
        <taxon>Ambisporaceae</taxon>
        <taxon>Ambispora</taxon>
    </lineage>
</organism>
<feature type="region of interest" description="Disordered" evidence="1">
    <location>
        <begin position="13"/>
        <end position="81"/>
    </location>
</feature>